<comment type="caution">
    <text evidence="2">The sequence shown here is derived from an EMBL/GenBank/DDBJ whole genome shotgun (WGS) entry which is preliminary data.</text>
</comment>
<proteinExistence type="predicted"/>
<dbReference type="CTD" id="78774992"/>
<evidence type="ECO:0000313" key="2">
    <source>
        <dbReference type="EMBL" id="KAF1762161.1"/>
    </source>
</evidence>
<dbReference type="Proteomes" id="UP000483820">
    <property type="component" value="Chromosome III"/>
</dbReference>
<protein>
    <submittedName>
        <fullName evidence="2">Uncharacterized protein</fullName>
    </submittedName>
</protein>
<gene>
    <name evidence="2" type="ORF">GCK72_010423</name>
</gene>
<sequence>MLKDNSGFGESTSQKIMTKFLKDGRNRIDQSQHSARVKPRILLQVFNCENPRTFAMEVIISTSSQKPEIGRCHTKMKKERQAQLKLSETTSTWTPADSDTTSRCHHKRIRNRQRQAASSAGKSDNDDKGFNSCLCTILKEPAQGFKTIVKGSKKTRIFSQEVQAVGTQRMLRFRKTRRNLQEGSRAIEGPAQQISQSNRTPSGHS</sequence>
<feature type="compositionally biased region" description="Polar residues" evidence="1">
    <location>
        <begin position="192"/>
        <end position="205"/>
    </location>
</feature>
<dbReference type="EMBL" id="WUAV01000003">
    <property type="protein sequence ID" value="KAF1762161.1"/>
    <property type="molecule type" value="Genomic_DNA"/>
</dbReference>
<organism evidence="2 3">
    <name type="scientific">Caenorhabditis remanei</name>
    <name type="common">Caenorhabditis vulgaris</name>
    <dbReference type="NCBI Taxonomy" id="31234"/>
    <lineage>
        <taxon>Eukaryota</taxon>
        <taxon>Metazoa</taxon>
        <taxon>Ecdysozoa</taxon>
        <taxon>Nematoda</taxon>
        <taxon>Chromadorea</taxon>
        <taxon>Rhabditida</taxon>
        <taxon>Rhabditina</taxon>
        <taxon>Rhabditomorpha</taxon>
        <taxon>Rhabditoidea</taxon>
        <taxon>Rhabditidae</taxon>
        <taxon>Peloderinae</taxon>
        <taxon>Caenorhabditis</taxon>
    </lineage>
</organism>
<reference evidence="2 3" key="1">
    <citation type="submission" date="2019-12" db="EMBL/GenBank/DDBJ databases">
        <title>Chromosome-level assembly of the Caenorhabditis remanei genome.</title>
        <authorList>
            <person name="Teterina A.A."/>
            <person name="Willis J.H."/>
            <person name="Phillips P.C."/>
        </authorList>
    </citation>
    <scope>NUCLEOTIDE SEQUENCE [LARGE SCALE GENOMIC DNA]</scope>
    <source>
        <strain evidence="2 3">PX506</strain>
        <tissue evidence="2">Whole organism</tissue>
    </source>
</reference>
<dbReference type="KEGG" id="crq:GCK72_010423"/>
<evidence type="ECO:0000256" key="1">
    <source>
        <dbReference type="SAM" id="MobiDB-lite"/>
    </source>
</evidence>
<dbReference type="RefSeq" id="XP_053587434.1">
    <property type="nucleotide sequence ID" value="XM_053727857.1"/>
</dbReference>
<accession>A0A6A5H5E1</accession>
<name>A0A6A5H5E1_CAERE</name>
<evidence type="ECO:0000313" key="3">
    <source>
        <dbReference type="Proteomes" id="UP000483820"/>
    </source>
</evidence>
<feature type="region of interest" description="Disordered" evidence="1">
    <location>
        <begin position="85"/>
        <end position="127"/>
    </location>
</feature>
<feature type="compositionally biased region" description="Basic residues" evidence="1">
    <location>
        <begin position="103"/>
        <end position="113"/>
    </location>
</feature>
<feature type="region of interest" description="Disordered" evidence="1">
    <location>
        <begin position="177"/>
        <end position="205"/>
    </location>
</feature>
<dbReference type="GeneID" id="78774992"/>
<feature type="compositionally biased region" description="Polar residues" evidence="1">
    <location>
        <begin position="85"/>
        <end position="101"/>
    </location>
</feature>
<dbReference type="AlphaFoldDB" id="A0A6A5H5E1"/>